<keyword evidence="2" id="KW-1185">Reference proteome</keyword>
<protein>
    <submittedName>
        <fullName evidence="1">Uncharacterized protein</fullName>
    </submittedName>
</protein>
<organism evidence="1 2">
    <name type="scientific">Paramecium octaurelia</name>
    <dbReference type="NCBI Taxonomy" id="43137"/>
    <lineage>
        <taxon>Eukaryota</taxon>
        <taxon>Sar</taxon>
        <taxon>Alveolata</taxon>
        <taxon>Ciliophora</taxon>
        <taxon>Intramacronucleata</taxon>
        <taxon>Oligohymenophorea</taxon>
        <taxon>Peniculida</taxon>
        <taxon>Parameciidae</taxon>
        <taxon>Paramecium</taxon>
    </lineage>
</organism>
<gene>
    <name evidence="1" type="ORF">POCTA_138.1.T1350185</name>
</gene>
<name>A0A8S1XYM4_PAROT</name>
<dbReference type="Proteomes" id="UP000683925">
    <property type="component" value="Unassembled WGS sequence"/>
</dbReference>
<evidence type="ECO:0000313" key="2">
    <source>
        <dbReference type="Proteomes" id="UP000683925"/>
    </source>
</evidence>
<sequence length="130" mass="15840">MPFAENEQESIKSCLMNYPNNLYKKQANNIRVYEKFQYVQKTLQARWNTKSDCQIKNNKYNALNLMLDFCDYVNTDKNQQQLIFGVFNRECYRQYEEMRNNHYQQVVKIYSDEKIKMRSGYLIGRFNQII</sequence>
<accession>A0A8S1XYM4</accession>
<dbReference type="AlphaFoldDB" id="A0A8S1XYM4"/>
<dbReference type="EMBL" id="CAJJDP010000136">
    <property type="protein sequence ID" value="CAD8205528.1"/>
    <property type="molecule type" value="Genomic_DNA"/>
</dbReference>
<reference evidence="1" key="1">
    <citation type="submission" date="2021-01" db="EMBL/GenBank/DDBJ databases">
        <authorList>
            <consortium name="Genoscope - CEA"/>
            <person name="William W."/>
        </authorList>
    </citation>
    <scope>NUCLEOTIDE SEQUENCE</scope>
</reference>
<evidence type="ECO:0000313" key="1">
    <source>
        <dbReference type="EMBL" id="CAD8205528.1"/>
    </source>
</evidence>
<proteinExistence type="predicted"/>
<comment type="caution">
    <text evidence="1">The sequence shown here is derived from an EMBL/GenBank/DDBJ whole genome shotgun (WGS) entry which is preliminary data.</text>
</comment>